<reference evidence="4 5" key="1">
    <citation type="journal article" date="2016" name="Plant Pathol.">
        <title>Genetic characterization of strains named as Xanthomonas axonopodis pv. dieffenbachiae leads to a taxonomic revision of the X. axonopodis species complex.</title>
        <authorList>
            <person name="Constantin E.C."/>
            <person name="Cleenwerck I."/>
            <person name="Maes M."/>
            <person name="Baeyen S."/>
            <person name="Van Malderghem C."/>
            <person name="De Vos P."/>
            <person name="Cottyn B."/>
        </authorList>
    </citation>
    <scope>NUCLEOTIDE SEQUENCE [LARGE SCALE GENOMIC DNA]</scope>
    <source>
        <strain evidence="4 5">LMG 25940</strain>
    </source>
</reference>
<feature type="compositionally biased region" description="Basic and acidic residues" evidence="1">
    <location>
        <begin position="130"/>
        <end position="144"/>
    </location>
</feature>
<dbReference type="RefSeq" id="WP_057679251.1">
    <property type="nucleotide sequence ID" value="NZ_CP041380.1"/>
</dbReference>
<gene>
    <name evidence="4" type="ORF">IM53_011835</name>
</gene>
<protein>
    <recommendedName>
        <fullName evidence="3">SH3b domain-containing protein</fullName>
    </recommendedName>
</protein>
<feature type="compositionally biased region" description="Basic and acidic residues" evidence="1">
    <location>
        <begin position="196"/>
        <end position="218"/>
    </location>
</feature>
<evidence type="ECO:0000259" key="3">
    <source>
        <dbReference type="SMART" id="SM00287"/>
    </source>
</evidence>
<reference evidence="4 5" key="2">
    <citation type="journal article" date="2017" name="Plant Pathol.">
        <title>Pathogenicity and virulence gene content of Xanthomonas strains infecting Araceae, formerly known as Xanthomonas axonopodis pv. dieffenbachiae.</title>
        <authorList>
            <person name="Constantin E.C."/>
            <person name="Haegeman A."/>
            <person name="Van Vaerenbergh J."/>
            <person name="Baeyen S."/>
            <person name="Van Malderghem C."/>
            <person name="Maes M."/>
            <person name="Cottyn B."/>
        </authorList>
    </citation>
    <scope>NUCLEOTIDE SEQUENCE [LARGE SCALE GENOMIC DNA]</scope>
    <source>
        <strain evidence="4 5">LMG 25940</strain>
    </source>
</reference>
<feature type="signal peptide" evidence="2">
    <location>
        <begin position="1"/>
        <end position="21"/>
    </location>
</feature>
<dbReference type="InterPro" id="IPR003646">
    <property type="entry name" value="SH3-like_bac-type"/>
</dbReference>
<dbReference type="EMBL" id="JPYI02000075">
    <property type="protein sequence ID" value="OQP78279.1"/>
    <property type="molecule type" value="Genomic_DNA"/>
</dbReference>
<feature type="chain" id="PRO_5010696931" description="SH3b domain-containing protein" evidence="2">
    <location>
        <begin position="22"/>
        <end position="218"/>
    </location>
</feature>
<keyword evidence="2" id="KW-0732">Signal</keyword>
<dbReference type="Pfam" id="PF08239">
    <property type="entry name" value="SH3_3"/>
    <property type="match status" value="1"/>
</dbReference>
<dbReference type="SMART" id="SM00287">
    <property type="entry name" value="SH3b"/>
    <property type="match status" value="1"/>
</dbReference>
<dbReference type="Gene3D" id="2.30.30.40">
    <property type="entry name" value="SH3 Domains"/>
    <property type="match status" value="1"/>
</dbReference>
<feature type="compositionally biased region" description="Polar residues" evidence="1">
    <location>
        <begin position="182"/>
        <end position="192"/>
    </location>
</feature>
<accession>A0A1V9H5V5</accession>
<evidence type="ECO:0000256" key="2">
    <source>
        <dbReference type="SAM" id="SignalP"/>
    </source>
</evidence>
<dbReference type="Proteomes" id="UP000050546">
    <property type="component" value="Unassembled WGS sequence"/>
</dbReference>
<comment type="caution">
    <text evidence="4">The sequence shown here is derived from an EMBL/GenBank/DDBJ whole genome shotgun (WGS) entry which is preliminary data.</text>
</comment>
<evidence type="ECO:0000313" key="4">
    <source>
        <dbReference type="EMBL" id="OQP78279.1"/>
    </source>
</evidence>
<proteinExistence type="predicted"/>
<feature type="region of interest" description="Disordered" evidence="1">
    <location>
        <begin position="125"/>
        <end position="144"/>
    </location>
</feature>
<feature type="domain" description="SH3b" evidence="3">
    <location>
        <begin position="22"/>
        <end position="85"/>
    </location>
</feature>
<dbReference type="STRING" id="1437877.GCA_001564415_00192"/>
<dbReference type="GeneID" id="93992729"/>
<dbReference type="AlphaFoldDB" id="A0A1V9H5V5"/>
<evidence type="ECO:0000256" key="1">
    <source>
        <dbReference type="SAM" id="MobiDB-lite"/>
    </source>
</evidence>
<feature type="region of interest" description="Disordered" evidence="1">
    <location>
        <begin position="176"/>
        <end position="218"/>
    </location>
</feature>
<organism evidence="4 5">
    <name type="scientific">Xanthomonas phaseoli pv. dieffenbachiae</name>
    <dbReference type="NCBI Taxonomy" id="92828"/>
    <lineage>
        <taxon>Bacteria</taxon>
        <taxon>Pseudomonadati</taxon>
        <taxon>Pseudomonadota</taxon>
        <taxon>Gammaproteobacteria</taxon>
        <taxon>Lysobacterales</taxon>
        <taxon>Lysobacteraceae</taxon>
        <taxon>Xanthomonas</taxon>
    </lineage>
</organism>
<name>A0A1V9H5V5_9XANT</name>
<evidence type="ECO:0000313" key="5">
    <source>
        <dbReference type="Proteomes" id="UP000050546"/>
    </source>
</evidence>
<sequence>MPAIQSLSLMVLIAMATPVAAQQTGHVDSLARLRAGPGDEYRLVGEAKAGNPVTVYGCVEGGRWCDVRGPDARGWIPAQAIVSGRGAVTRLVPKVTFALDAYWDAHYRGREWTVESERVLWRQHSPGDSLSREMMEPRRNEHIRAENERIKRETAEIDRAAFNRLDRDRRDDKIKRCERSGRQSSDVQSCISGAQRDYDAAIRERESRAEYEHRMRGR</sequence>